<dbReference type="InterPro" id="IPR006035">
    <property type="entry name" value="Ureohydrolase"/>
</dbReference>
<name>A1B175_PARDP</name>
<evidence type="ECO:0000256" key="4">
    <source>
        <dbReference type="PROSITE-ProRule" id="PRU00742"/>
    </source>
</evidence>
<dbReference type="SUPFAM" id="SSF52768">
    <property type="entry name" value="Arginase/deacetylase"/>
    <property type="match status" value="1"/>
</dbReference>
<proteinExistence type="inferred from homology"/>
<evidence type="ECO:0000313" key="5">
    <source>
        <dbReference type="EMBL" id="ABL69269.1"/>
    </source>
</evidence>
<dbReference type="STRING" id="318586.Pden_1162"/>
<evidence type="ECO:0000256" key="2">
    <source>
        <dbReference type="ARBA" id="ARBA00022801"/>
    </source>
</evidence>
<accession>A1B175</accession>
<dbReference type="InterPro" id="IPR023696">
    <property type="entry name" value="Ureohydrolase_dom_sf"/>
</dbReference>
<sequence length="260" mass="26617">MSGLSSLDASGVARGVLWTGPSLHPVACNRKSEFFNDPWTASMMPRGDMRFSCGSGELGAGFASVAGQCPLVVANTCSASVATLPAAARMIDGLRVLWVDAHGDFNTPETTGTGYLGGMALAGACGLWRTGHGGEVSPARVALLAARDIDPPEEALLAQAGVHRFVAGAEPETVLAALGEGPIWLHVDWDAMEPGTVPAAYSVPGGLTPGRLRAFLAAIPPQQIAGVELAEFEMPGTAQAAQGAIATILDIVGPLRPPGR</sequence>
<dbReference type="KEGG" id="pde:Pden_1162"/>
<dbReference type="Gene3D" id="3.40.800.10">
    <property type="entry name" value="Ureohydrolase domain"/>
    <property type="match status" value="1"/>
</dbReference>
<evidence type="ECO:0000313" key="6">
    <source>
        <dbReference type="Proteomes" id="UP000000361"/>
    </source>
</evidence>
<dbReference type="GO" id="GO:0004053">
    <property type="term" value="F:arginase activity"/>
    <property type="evidence" value="ECO:0007669"/>
    <property type="project" value="TreeGrafter"/>
</dbReference>
<evidence type="ECO:0000256" key="1">
    <source>
        <dbReference type="ARBA" id="ARBA00022723"/>
    </source>
</evidence>
<dbReference type="EnsemblBacteria" id="ABL69269">
    <property type="protein sequence ID" value="ABL69269"/>
    <property type="gene ID" value="Pden_1162"/>
</dbReference>
<dbReference type="HOGENOM" id="CLU_079830_0_0_5"/>
<dbReference type="PROSITE" id="PS51409">
    <property type="entry name" value="ARGINASE_2"/>
    <property type="match status" value="1"/>
</dbReference>
<organism evidence="5 6">
    <name type="scientific">Paracoccus denitrificans (strain Pd 1222)</name>
    <dbReference type="NCBI Taxonomy" id="318586"/>
    <lineage>
        <taxon>Bacteria</taxon>
        <taxon>Pseudomonadati</taxon>
        <taxon>Pseudomonadota</taxon>
        <taxon>Alphaproteobacteria</taxon>
        <taxon>Rhodobacterales</taxon>
        <taxon>Paracoccaceae</taxon>
        <taxon>Paracoccus</taxon>
    </lineage>
</organism>
<dbReference type="PANTHER" id="PTHR43782">
    <property type="entry name" value="ARGINASE"/>
    <property type="match status" value="1"/>
</dbReference>
<dbReference type="GO" id="GO:0005737">
    <property type="term" value="C:cytoplasm"/>
    <property type="evidence" value="ECO:0007669"/>
    <property type="project" value="TreeGrafter"/>
</dbReference>
<keyword evidence="3" id="KW-0464">Manganese</keyword>
<dbReference type="PANTHER" id="PTHR43782:SF3">
    <property type="entry name" value="ARGINASE"/>
    <property type="match status" value="1"/>
</dbReference>
<keyword evidence="1" id="KW-0479">Metal-binding</keyword>
<dbReference type="Proteomes" id="UP000000361">
    <property type="component" value="Chromosome 1"/>
</dbReference>
<dbReference type="GO" id="GO:0030145">
    <property type="term" value="F:manganese ion binding"/>
    <property type="evidence" value="ECO:0007669"/>
    <property type="project" value="TreeGrafter"/>
</dbReference>
<reference evidence="6" key="1">
    <citation type="submission" date="2006-12" db="EMBL/GenBank/DDBJ databases">
        <title>Complete sequence of chromosome 1 of Paracoccus denitrificans PD1222.</title>
        <authorList>
            <person name="Copeland A."/>
            <person name="Lucas S."/>
            <person name="Lapidus A."/>
            <person name="Barry K."/>
            <person name="Detter J.C."/>
            <person name="Glavina del Rio T."/>
            <person name="Hammon N."/>
            <person name="Israni S."/>
            <person name="Dalin E."/>
            <person name="Tice H."/>
            <person name="Pitluck S."/>
            <person name="Munk A.C."/>
            <person name="Brettin T."/>
            <person name="Bruce D."/>
            <person name="Han C."/>
            <person name="Tapia R."/>
            <person name="Gilna P."/>
            <person name="Schmutz J."/>
            <person name="Larimer F."/>
            <person name="Land M."/>
            <person name="Hauser L."/>
            <person name="Kyrpides N."/>
            <person name="Lykidis A."/>
            <person name="Spiro S."/>
            <person name="Richardson D.J."/>
            <person name="Moir J.W.B."/>
            <person name="Ferguson S.J."/>
            <person name="van Spanning R.J.M."/>
            <person name="Richardson P."/>
        </authorList>
    </citation>
    <scope>NUCLEOTIDE SEQUENCE [LARGE SCALE GENOMIC DNA]</scope>
    <source>
        <strain evidence="6">Pd 1222</strain>
    </source>
</reference>
<dbReference type="AlphaFoldDB" id="A1B175"/>
<protein>
    <submittedName>
        <fullName evidence="5">Arginase/agmatinase/formiminoglutamase</fullName>
    </submittedName>
</protein>
<keyword evidence="2" id="KW-0378">Hydrolase</keyword>
<gene>
    <name evidence="5" type="ordered locus">Pden_1162</name>
</gene>
<comment type="similarity">
    <text evidence="4">Belongs to the arginase family.</text>
</comment>
<dbReference type="CDD" id="cd09999">
    <property type="entry name" value="Arginase-like_1"/>
    <property type="match status" value="1"/>
</dbReference>
<dbReference type="EMBL" id="CP000489">
    <property type="protein sequence ID" value="ABL69269.1"/>
    <property type="molecule type" value="Genomic_DNA"/>
</dbReference>
<dbReference type="eggNOG" id="COG0010">
    <property type="taxonomic scope" value="Bacteria"/>
</dbReference>
<keyword evidence="6" id="KW-1185">Reference proteome</keyword>
<evidence type="ECO:0000256" key="3">
    <source>
        <dbReference type="ARBA" id="ARBA00023211"/>
    </source>
</evidence>
<dbReference type="Pfam" id="PF00491">
    <property type="entry name" value="Arginase"/>
    <property type="match status" value="1"/>
</dbReference>